<evidence type="ECO:0000256" key="7">
    <source>
        <dbReference type="ARBA" id="ARBA00022777"/>
    </source>
</evidence>
<keyword evidence="16" id="KW-1185">Reference proteome</keyword>
<dbReference type="Pfam" id="PF07730">
    <property type="entry name" value="HisKA_3"/>
    <property type="match status" value="1"/>
</dbReference>
<comment type="subcellular location">
    <subcellularLocation>
        <location evidence="1">Cell membrane</location>
        <topology evidence="1">Multi-pass membrane protein</topology>
    </subcellularLocation>
</comment>
<dbReference type="Pfam" id="PF02518">
    <property type="entry name" value="HATPase_c"/>
    <property type="match status" value="1"/>
</dbReference>
<dbReference type="SMART" id="SM00065">
    <property type="entry name" value="GAF"/>
    <property type="match status" value="1"/>
</dbReference>
<dbReference type="InterPro" id="IPR029016">
    <property type="entry name" value="GAF-like_dom_sf"/>
</dbReference>
<feature type="domain" description="GAF" evidence="13">
    <location>
        <begin position="120"/>
        <end position="267"/>
    </location>
</feature>
<keyword evidence="4" id="KW-0808">Transferase</keyword>
<evidence type="ECO:0000256" key="2">
    <source>
        <dbReference type="ARBA" id="ARBA00022475"/>
    </source>
</evidence>
<dbReference type="Gene3D" id="1.20.120.620">
    <property type="entry name" value="Backbone structure of the membrane domain of e. Coli histidine kinase receptor kdpd"/>
    <property type="match status" value="1"/>
</dbReference>
<dbReference type="Pfam" id="PF13493">
    <property type="entry name" value="DUF4118"/>
    <property type="match status" value="1"/>
</dbReference>
<dbReference type="PANTHER" id="PTHR24421">
    <property type="entry name" value="NITRATE/NITRITE SENSOR PROTEIN NARX-RELATED"/>
    <property type="match status" value="1"/>
</dbReference>
<dbReference type="Pfam" id="PF01590">
    <property type="entry name" value="GAF"/>
    <property type="match status" value="1"/>
</dbReference>
<evidence type="ECO:0000313" key="16">
    <source>
        <dbReference type="Proteomes" id="UP001501470"/>
    </source>
</evidence>
<evidence type="ECO:0000256" key="6">
    <source>
        <dbReference type="ARBA" id="ARBA00022741"/>
    </source>
</evidence>
<keyword evidence="8" id="KW-0067">ATP-binding</keyword>
<evidence type="ECO:0000256" key="11">
    <source>
        <dbReference type="ARBA" id="ARBA00023136"/>
    </source>
</evidence>
<protein>
    <recommendedName>
        <fullName evidence="17">Histidine kinase</fullName>
    </recommendedName>
</protein>
<evidence type="ECO:0000256" key="10">
    <source>
        <dbReference type="ARBA" id="ARBA00023012"/>
    </source>
</evidence>
<keyword evidence="2" id="KW-1003">Cell membrane</keyword>
<feature type="domain" description="Histidine kinase/HSP90-like ATPase" evidence="14">
    <location>
        <begin position="380"/>
        <end position="470"/>
    </location>
</feature>
<feature type="transmembrane region" description="Helical" evidence="12">
    <location>
        <begin position="34"/>
        <end position="53"/>
    </location>
</feature>
<evidence type="ECO:0000259" key="14">
    <source>
        <dbReference type="SMART" id="SM00387"/>
    </source>
</evidence>
<dbReference type="Proteomes" id="UP001501470">
    <property type="component" value="Unassembled WGS sequence"/>
</dbReference>
<accession>A0ABP4MQ65</accession>
<dbReference type="Gene3D" id="1.20.5.1930">
    <property type="match status" value="1"/>
</dbReference>
<evidence type="ECO:0000256" key="8">
    <source>
        <dbReference type="ARBA" id="ARBA00022840"/>
    </source>
</evidence>
<dbReference type="InterPro" id="IPR003018">
    <property type="entry name" value="GAF"/>
</dbReference>
<dbReference type="InterPro" id="IPR038318">
    <property type="entry name" value="KdpD_sf"/>
</dbReference>
<keyword evidence="9 12" id="KW-1133">Transmembrane helix</keyword>
<evidence type="ECO:0000256" key="4">
    <source>
        <dbReference type="ARBA" id="ARBA00022679"/>
    </source>
</evidence>
<keyword evidence="6" id="KW-0547">Nucleotide-binding</keyword>
<evidence type="ECO:0000256" key="1">
    <source>
        <dbReference type="ARBA" id="ARBA00004651"/>
    </source>
</evidence>
<dbReference type="SMART" id="SM00387">
    <property type="entry name" value="HATPase_c"/>
    <property type="match status" value="1"/>
</dbReference>
<keyword evidence="5 12" id="KW-0812">Transmembrane</keyword>
<reference evidence="16" key="1">
    <citation type="journal article" date="2019" name="Int. J. Syst. Evol. Microbiol.">
        <title>The Global Catalogue of Microorganisms (GCM) 10K type strain sequencing project: providing services to taxonomists for standard genome sequencing and annotation.</title>
        <authorList>
            <consortium name="The Broad Institute Genomics Platform"/>
            <consortium name="The Broad Institute Genome Sequencing Center for Infectious Disease"/>
            <person name="Wu L."/>
            <person name="Ma J."/>
        </authorList>
    </citation>
    <scope>NUCLEOTIDE SEQUENCE [LARGE SCALE GENOMIC DNA]</scope>
    <source>
        <strain evidence="16">JCM 15933</strain>
    </source>
</reference>
<name>A0ABP4MQ65_9ACTN</name>
<evidence type="ECO:0000256" key="5">
    <source>
        <dbReference type="ARBA" id="ARBA00022692"/>
    </source>
</evidence>
<organism evidence="15 16">
    <name type="scientific">Dactylosporangium maewongense</name>
    <dbReference type="NCBI Taxonomy" id="634393"/>
    <lineage>
        <taxon>Bacteria</taxon>
        <taxon>Bacillati</taxon>
        <taxon>Actinomycetota</taxon>
        <taxon>Actinomycetes</taxon>
        <taxon>Micromonosporales</taxon>
        <taxon>Micromonosporaceae</taxon>
        <taxon>Dactylosporangium</taxon>
    </lineage>
</organism>
<comment type="caution">
    <text evidence="15">The sequence shown here is derived from an EMBL/GenBank/DDBJ whole genome shotgun (WGS) entry which is preliminary data.</text>
</comment>
<evidence type="ECO:0008006" key="17">
    <source>
        <dbReference type="Google" id="ProtNLM"/>
    </source>
</evidence>
<keyword evidence="10" id="KW-0902">Two-component regulatory system</keyword>
<dbReference type="InterPro" id="IPR025201">
    <property type="entry name" value="KdpD_TM"/>
</dbReference>
<dbReference type="SUPFAM" id="SSF55874">
    <property type="entry name" value="ATPase domain of HSP90 chaperone/DNA topoisomerase II/histidine kinase"/>
    <property type="match status" value="1"/>
</dbReference>
<dbReference type="InterPro" id="IPR050482">
    <property type="entry name" value="Sensor_HK_TwoCompSys"/>
</dbReference>
<evidence type="ECO:0000256" key="12">
    <source>
        <dbReference type="SAM" id="Phobius"/>
    </source>
</evidence>
<dbReference type="InterPro" id="IPR036890">
    <property type="entry name" value="HATPase_C_sf"/>
</dbReference>
<dbReference type="Gene3D" id="3.30.565.10">
    <property type="entry name" value="Histidine kinase-like ATPase, C-terminal domain"/>
    <property type="match status" value="1"/>
</dbReference>
<feature type="transmembrane region" description="Helical" evidence="12">
    <location>
        <begin position="12"/>
        <end position="29"/>
    </location>
</feature>
<dbReference type="SUPFAM" id="SSF55781">
    <property type="entry name" value="GAF domain-like"/>
    <property type="match status" value="1"/>
</dbReference>
<keyword evidence="3" id="KW-0597">Phosphoprotein</keyword>
<dbReference type="InterPro" id="IPR003594">
    <property type="entry name" value="HATPase_dom"/>
</dbReference>
<sequence length="485" mass="51089">MGVLVQHVGPYIPIEILIVFGIAGIVAITHYAGVVFGVPVALASFLAFDWYYLPPTHPIGIPAGGDLTEAVVFLLLATAVGEFAAMAQRRSVAAETARSLLTSEQAALRRVATLVAQDAPPADVFAAVAAEVGRIFDTDLATVVRFEPDSTATVVAVWSRRPSALRPGVNYKLDGSVVATAVFQSHCPARVDDYARVLGPAADLARQLGICSTVAAPIVVDRRLWGAAIAAVTRPAPLPAESETRICDFTELLAASIANTQNKAELTTSRARIVAAADETRRRLERELHDRVQQRLISLALELTIAESSAPPDLSDLHVQLSSVKEGLKELADSVRELSRGIHPTILSEGGLEPALKALIRRSTVPADYDIRIDTRFPEGIEVAAYHVVSEALSNVAKHARASGVTVRVRNSDRALTLSVRDDGCGCVASARGSGLTGLEDRVKALGGTIDVVAPPDGGTELRATLPVVSHGGSPPSDPGPVVSP</sequence>
<evidence type="ECO:0000313" key="15">
    <source>
        <dbReference type="EMBL" id="GAA1548644.1"/>
    </source>
</evidence>
<dbReference type="PANTHER" id="PTHR24421:SF37">
    <property type="entry name" value="SENSOR HISTIDINE KINASE NARS"/>
    <property type="match status" value="1"/>
</dbReference>
<proteinExistence type="predicted"/>
<dbReference type="InterPro" id="IPR011712">
    <property type="entry name" value="Sig_transdc_His_kin_sub3_dim/P"/>
</dbReference>
<gene>
    <name evidence="15" type="ORF">GCM10009827_081220</name>
</gene>
<dbReference type="CDD" id="cd16917">
    <property type="entry name" value="HATPase_UhpB-NarQ-NarX-like"/>
    <property type="match status" value="1"/>
</dbReference>
<dbReference type="Gene3D" id="3.30.450.40">
    <property type="match status" value="1"/>
</dbReference>
<evidence type="ECO:0000259" key="13">
    <source>
        <dbReference type="SMART" id="SM00065"/>
    </source>
</evidence>
<evidence type="ECO:0000256" key="9">
    <source>
        <dbReference type="ARBA" id="ARBA00022989"/>
    </source>
</evidence>
<dbReference type="EMBL" id="BAAAQD010000020">
    <property type="protein sequence ID" value="GAA1548644.1"/>
    <property type="molecule type" value="Genomic_DNA"/>
</dbReference>
<keyword evidence="11 12" id="KW-0472">Membrane</keyword>
<evidence type="ECO:0000256" key="3">
    <source>
        <dbReference type="ARBA" id="ARBA00022553"/>
    </source>
</evidence>
<keyword evidence="7" id="KW-0418">Kinase</keyword>